<proteinExistence type="predicted"/>
<gene>
    <name evidence="3" type="ORF">SAMN06296052_11576</name>
</gene>
<keyword evidence="1" id="KW-0732">Signal</keyword>
<dbReference type="Proteomes" id="UP000198432">
    <property type="component" value="Unassembled WGS sequence"/>
</dbReference>
<dbReference type="AlphaFoldDB" id="A0A239I144"/>
<feature type="chain" id="PRO_5012511984" evidence="1">
    <location>
        <begin position="25"/>
        <end position="848"/>
    </location>
</feature>
<dbReference type="NCBIfam" id="TIGR04183">
    <property type="entry name" value="Por_Secre_tail"/>
    <property type="match status" value="1"/>
</dbReference>
<evidence type="ECO:0000313" key="4">
    <source>
        <dbReference type="Proteomes" id="UP000198432"/>
    </source>
</evidence>
<dbReference type="InterPro" id="IPR017853">
    <property type="entry name" value="GH"/>
</dbReference>
<accession>A0A239I144</accession>
<dbReference type="Gene3D" id="3.20.20.80">
    <property type="entry name" value="Glycosidases"/>
    <property type="match status" value="2"/>
</dbReference>
<reference evidence="4" key="1">
    <citation type="submission" date="2017-06" db="EMBL/GenBank/DDBJ databases">
        <authorList>
            <person name="Varghese N."/>
            <person name="Submissions S."/>
        </authorList>
    </citation>
    <scope>NUCLEOTIDE SEQUENCE [LARGE SCALE GENOMIC DNA]</scope>
    <source>
        <strain evidence="4">NKM1</strain>
    </source>
</reference>
<sequence length="848" mass="95461">MKQLYPLRLALCFSLLLFSYCTKAQQHTAPSIPFSTNSTSLTVWNGEKYVPLFIKGINMGIATPGTFPGELAASRADYGRWFQLIREAGFNNIRLYTLHYPHFYEVLDSFNLANPQQPLFFFQGIWLEEEVEGYDHDLYTLSPYFEQEIEENIDAVHGNRVIASRYGKAYGTYKTDASRWLLGYIIGREVHPPEVVNTNERHAGDTSYQGRYLSITQATAAETWTVKHLDKLVARETDLYQTQRPVSFSSWPTLDPLYHAGEANRYEDMATIDVSQMDLSKAKAGYFATYHAYPYYPDFVSQDPAYATASDYLGQNSYLGYLRALKQHYRHMPLIIGEFGAPSSWGTAHYAQSGIHHGGMDEETQGKHNLRMLRNIAAAGGGGGIQFALMDEWFKRTWITDPMDFNPEKRARWHNVTAAEQNFGLLGFKKAGPATQAWEQMCATCPIKAVEAGADFAFLNLKLAIQAPLSVDDTLWVALDTYDAGLGEKVLPNGKQVRNRAEFALMITNYKAELYVTEAYDLYGIWHETSSPKQLYRSTATTGAPWNIVRWRNNNNDREVQYIGSLRVNRLGLPPTSMDAVTLTESSVEIKLPWTLLNFTDPSSAAVMHDDQAVAGYQERTSDGIALTVFYKDKSYETTSRFKWDNWTDTRLAVEHKKASYEIASQYLPTLPGNPIAKQDTYPVQLDQLNEVRASQGVLQNDLSLDGTRMEAVLHKGPEHGQLILYRDGGFVYVPEDGKAGEVTFTYAVLAGTHQSEPVTVKLMVEGTPAGKGFAMLYPNPTQRDVHISSKAVIDQIELYNNLGVRIFSRAVHAKEVAFPLENVPPGLYTIKLYSGKESLARKVILIR</sequence>
<dbReference type="Pfam" id="PF18962">
    <property type="entry name" value="Por_Secre_tail"/>
    <property type="match status" value="1"/>
</dbReference>
<dbReference type="EMBL" id="FZOQ01000015">
    <property type="protein sequence ID" value="SNS87132.1"/>
    <property type="molecule type" value="Genomic_DNA"/>
</dbReference>
<evidence type="ECO:0000313" key="3">
    <source>
        <dbReference type="EMBL" id="SNS87132.1"/>
    </source>
</evidence>
<feature type="signal peptide" evidence="1">
    <location>
        <begin position="1"/>
        <end position="24"/>
    </location>
</feature>
<dbReference type="Pfam" id="PF17963">
    <property type="entry name" value="Big_9"/>
    <property type="match status" value="1"/>
</dbReference>
<protein>
    <submittedName>
        <fullName evidence="3">Por secretion system C-terminal sorting domain-containing protein</fullName>
    </submittedName>
</protein>
<name>A0A239I144_9BACT</name>
<organism evidence="3 4">
    <name type="scientific">Pontibacter ummariensis</name>
    <dbReference type="NCBI Taxonomy" id="1610492"/>
    <lineage>
        <taxon>Bacteria</taxon>
        <taxon>Pseudomonadati</taxon>
        <taxon>Bacteroidota</taxon>
        <taxon>Cytophagia</taxon>
        <taxon>Cytophagales</taxon>
        <taxon>Hymenobacteraceae</taxon>
        <taxon>Pontibacter</taxon>
    </lineage>
</organism>
<feature type="domain" description="Secretion system C-terminal sorting" evidence="2">
    <location>
        <begin position="777"/>
        <end position="845"/>
    </location>
</feature>
<dbReference type="SUPFAM" id="SSF51445">
    <property type="entry name" value="(Trans)glycosidases"/>
    <property type="match status" value="1"/>
</dbReference>
<evidence type="ECO:0000256" key="1">
    <source>
        <dbReference type="SAM" id="SignalP"/>
    </source>
</evidence>
<evidence type="ECO:0000259" key="2">
    <source>
        <dbReference type="Pfam" id="PF18962"/>
    </source>
</evidence>
<keyword evidence="4" id="KW-1185">Reference proteome</keyword>
<dbReference type="InterPro" id="IPR026444">
    <property type="entry name" value="Secre_tail"/>
</dbReference>